<dbReference type="AlphaFoldDB" id="A7I718"/>
<feature type="transmembrane region" description="Helical" evidence="1">
    <location>
        <begin position="6"/>
        <end position="23"/>
    </location>
</feature>
<protein>
    <recommendedName>
        <fullName evidence="4">PrsW family intramembrane metalloprotease</fullName>
    </recommendedName>
</protein>
<reference evidence="3" key="1">
    <citation type="journal article" date="2015" name="Microbiology">
        <title>Genome of Methanoregula boonei 6A8 reveals adaptations to oligotrophic peatland environments.</title>
        <authorList>
            <person name="Braeuer S."/>
            <person name="Cadillo-Quiroz H."/>
            <person name="Kyrpides N."/>
            <person name="Woyke T."/>
            <person name="Goodwin L."/>
            <person name="Detter C."/>
            <person name="Podell S."/>
            <person name="Yavitt J.B."/>
            <person name="Zinder S.H."/>
        </authorList>
    </citation>
    <scope>NUCLEOTIDE SEQUENCE [LARGE SCALE GENOMIC DNA]</scope>
    <source>
        <strain evidence="3">DSM 21154 / JCM 14090 / 6A8</strain>
    </source>
</reference>
<feature type="transmembrane region" description="Helical" evidence="1">
    <location>
        <begin position="30"/>
        <end position="52"/>
    </location>
</feature>
<dbReference type="Proteomes" id="UP000002408">
    <property type="component" value="Chromosome"/>
</dbReference>
<organism evidence="2 3">
    <name type="scientific">Methanoregula boonei (strain DSM 21154 / JCM 14090 / 6A8)</name>
    <dbReference type="NCBI Taxonomy" id="456442"/>
    <lineage>
        <taxon>Archaea</taxon>
        <taxon>Methanobacteriati</taxon>
        <taxon>Methanobacteriota</taxon>
        <taxon>Stenosarchaea group</taxon>
        <taxon>Methanomicrobia</taxon>
        <taxon>Methanomicrobiales</taxon>
        <taxon>Methanoregulaceae</taxon>
        <taxon>Methanoregula</taxon>
    </lineage>
</organism>
<evidence type="ECO:0000313" key="3">
    <source>
        <dbReference type="Proteomes" id="UP000002408"/>
    </source>
</evidence>
<sequence>MDLVLAAAYLLPFIFLAAFIGRIDTRFVLFVLWGCVAAIPALLLEPVLASAFQSDIPTAIASITISPLVEEFFKALPLLILALAGIYQKDREIFFCAMASGVGFAVVETGLLASTDLFEILIHSFSTTLMHGCTCGIIGYGIVIADHFDRRAFAALVFGFFTLAVTVHAIYNTLGTTFFGVPGICTDLIFPVLLFFMLLACYHIDLVALLTHRAAEN</sequence>
<evidence type="ECO:0000256" key="1">
    <source>
        <dbReference type="SAM" id="Phobius"/>
    </source>
</evidence>
<keyword evidence="1" id="KW-1133">Transmembrane helix</keyword>
<dbReference type="EMBL" id="CP000780">
    <property type="protein sequence ID" value="ABS55529.1"/>
    <property type="molecule type" value="Genomic_DNA"/>
</dbReference>
<keyword evidence="1" id="KW-0472">Membrane</keyword>
<gene>
    <name evidence="2" type="ordered locus">Mboo_1011</name>
</gene>
<dbReference type="GO" id="GO:0008233">
    <property type="term" value="F:peptidase activity"/>
    <property type="evidence" value="ECO:0007669"/>
    <property type="project" value="InterPro"/>
</dbReference>
<feature type="transmembrane region" description="Helical" evidence="1">
    <location>
        <begin position="120"/>
        <end position="145"/>
    </location>
</feature>
<feature type="transmembrane region" description="Helical" evidence="1">
    <location>
        <begin position="94"/>
        <end position="114"/>
    </location>
</feature>
<feature type="transmembrane region" description="Helical" evidence="1">
    <location>
        <begin position="177"/>
        <end position="202"/>
    </location>
</feature>
<dbReference type="Pfam" id="PF13367">
    <property type="entry name" value="PrsW-protease"/>
    <property type="match status" value="1"/>
</dbReference>
<dbReference type="GeneID" id="5411747"/>
<accession>A7I718</accession>
<dbReference type="eggNOG" id="arCOG02985">
    <property type="taxonomic scope" value="Archaea"/>
</dbReference>
<dbReference type="InterPro" id="IPR026898">
    <property type="entry name" value="PrsW"/>
</dbReference>
<keyword evidence="3" id="KW-1185">Reference proteome</keyword>
<keyword evidence="1" id="KW-0812">Transmembrane</keyword>
<name>A7I718_METB6</name>
<feature type="transmembrane region" description="Helical" evidence="1">
    <location>
        <begin position="152"/>
        <end position="171"/>
    </location>
</feature>
<evidence type="ECO:0000313" key="2">
    <source>
        <dbReference type="EMBL" id="ABS55529.1"/>
    </source>
</evidence>
<feature type="transmembrane region" description="Helical" evidence="1">
    <location>
        <begin position="72"/>
        <end position="87"/>
    </location>
</feature>
<proteinExistence type="predicted"/>
<dbReference type="OrthoDB" id="382600at2157"/>
<dbReference type="HOGENOM" id="CLU_110567_0_0_2"/>
<dbReference type="RefSeq" id="WP_012106556.1">
    <property type="nucleotide sequence ID" value="NC_009712.1"/>
</dbReference>
<evidence type="ECO:0008006" key="4">
    <source>
        <dbReference type="Google" id="ProtNLM"/>
    </source>
</evidence>
<dbReference type="KEGG" id="mbn:Mboo_1011"/>